<dbReference type="OrthoDB" id="7069211at2"/>
<reference evidence="2 3" key="1">
    <citation type="submission" date="2018-11" db="EMBL/GenBank/DDBJ databases">
        <title>Multidrug-resistant genes are associated with an 42-kb island TGI1 carrying a complex class 1 integron in a Trueperella pyogenes.</title>
        <authorList>
            <person name="Dong W."/>
        </authorList>
    </citation>
    <scope>NUCLEOTIDE SEQUENCE [LARGE SCALE GENOMIC DNA]</scope>
    <source>
        <strain evidence="2 3">TP4</strain>
    </source>
</reference>
<dbReference type="EMBL" id="CP033905">
    <property type="protein sequence ID" value="AZR07260.1"/>
    <property type="molecule type" value="Genomic_DNA"/>
</dbReference>
<dbReference type="GeneID" id="97532400"/>
<dbReference type="Proteomes" id="UP000275951">
    <property type="component" value="Chromosome"/>
</dbReference>
<sequence length="286" mass="30885">MDYTLTLPASIRRTEVAKLIAQATGTEARYLKAPSMAYQIGEYLLTRDARLEGPELTEQLRQVLAGRGITITDPAEEVGLAIMVPAVSLGERGRDNLTALMRAYGPLIARALSLPAPAGVEYIRHEDAGLVARFAWFTTLPDAEVVSACQDFIAALVAMAKTARRVRGRAPQDDNDRYAMRTFLNRLGLTGDEHKTTRRVLTRHLSGNGAWRTPPAPKTPAASEGLGVRPGCRIRLLGDSDTEAGLRAGMEGEVIVVDSLGTIHVAWDDGTSLGLIPGVDRYQVLG</sequence>
<evidence type="ECO:0000313" key="2">
    <source>
        <dbReference type="EMBL" id="AZR07260.1"/>
    </source>
</evidence>
<proteinExistence type="predicted"/>
<organism evidence="2 3">
    <name type="scientific">Trueperella pyogenes</name>
    <dbReference type="NCBI Taxonomy" id="1661"/>
    <lineage>
        <taxon>Bacteria</taxon>
        <taxon>Bacillati</taxon>
        <taxon>Actinomycetota</taxon>
        <taxon>Actinomycetes</taxon>
        <taxon>Actinomycetales</taxon>
        <taxon>Actinomycetaceae</taxon>
        <taxon>Trueperella</taxon>
    </lineage>
</organism>
<dbReference type="AlphaFoldDB" id="A0A3Q9GGA9"/>
<feature type="domain" description="DUF4314" evidence="1">
    <location>
        <begin position="230"/>
        <end position="284"/>
    </location>
</feature>
<dbReference type="InterPro" id="IPR025463">
    <property type="entry name" value="DUF4314"/>
</dbReference>
<name>A0A3Q9GGA9_9ACTO</name>
<accession>A0A3Q9GGA9</accession>
<dbReference type="RefSeq" id="WP_053793935.1">
    <property type="nucleotide sequence ID" value="NZ_CP012649.1"/>
</dbReference>
<gene>
    <name evidence="2" type="ORF">EBQ10_08120</name>
</gene>
<evidence type="ECO:0000313" key="3">
    <source>
        <dbReference type="Proteomes" id="UP000275951"/>
    </source>
</evidence>
<protein>
    <submittedName>
        <fullName evidence="2">DUF4314 domain-containing protein</fullName>
    </submittedName>
</protein>
<dbReference type="Pfam" id="PF14192">
    <property type="entry name" value="DUF4314"/>
    <property type="match status" value="1"/>
</dbReference>
<evidence type="ECO:0000259" key="1">
    <source>
        <dbReference type="Pfam" id="PF14192"/>
    </source>
</evidence>